<evidence type="ECO:0000256" key="4">
    <source>
        <dbReference type="SAM" id="Phobius"/>
    </source>
</evidence>
<keyword evidence="3 7" id="KW-0418">Kinase</keyword>
<feature type="transmembrane region" description="Helical" evidence="4">
    <location>
        <begin position="91"/>
        <end position="109"/>
    </location>
</feature>
<dbReference type="PANTHER" id="PTHR40448:SF1">
    <property type="entry name" value="TWO-COMPONENT SENSOR HISTIDINE KINASE"/>
    <property type="match status" value="1"/>
</dbReference>
<dbReference type="SUPFAM" id="SSF55890">
    <property type="entry name" value="Sporulation response regulatory protein Spo0B"/>
    <property type="match status" value="1"/>
</dbReference>
<sequence>MNPNLLLTECFLSLAETIILNRLYAAFLTMKKQVTQTYNLLGLLSYFIFQFISYSLNCPLFSTAPFYLIFTFILAVVYFEENLQIKALTCFLFVILNYAGKLFAVYFILGKLENQTLPALPSDLVLGAETQIEACLFFLLFVAVILRFRKLRLENKIIPYTLFVFLAPTGVLYIVTRVFTHSLDGNSLPLYGDAAVLLICMALAVFYLLDKTVVLDETSERYAMFRKMLEMQEDYYTNLEASQREVIAIRHDIKNHMRCVSSMLKLGQCEEAQRYISSVYQDICDTKLPYQSGNVIIDIIIAQKLAKIEEMGVAPSVSVFLPPSLPIENVDLCILFGNLLDNAMEALERIDDPSVKKDLSIDARIKADCLFIRISNTYNGYVRKENDVYRSVKTGGGICGIGLSNVQKVAEKYHGTCSIQHDSRTFTVSVMLNLAQQES</sequence>
<dbReference type="CDD" id="cd16935">
    <property type="entry name" value="HATPase_AgrC-ComD-like"/>
    <property type="match status" value="1"/>
</dbReference>
<dbReference type="EMBL" id="SRMQ01000002">
    <property type="protein sequence ID" value="TGJ77213.1"/>
    <property type="molecule type" value="Genomic_DNA"/>
</dbReference>
<organism evidence="7 8">
    <name type="scientific">Caproiciproducens galactitolivorans</name>
    <dbReference type="NCBI Taxonomy" id="642589"/>
    <lineage>
        <taxon>Bacteria</taxon>
        <taxon>Bacillati</taxon>
        <taxon>Bacillota</taxon>
        <taxon>Clostridia</taxon>
        <taxon>Eubacteriales</taxon>
        <taxon>Acutalibacteraceae</taxon>
        <taxon>Caproiciproducens</taxon>
    </lineage>
</organism>
<dbReference type="AlphaFoldDB" id="A0A4Z0YEE1"/>
<feature type="transmembrane region" description="Helical" evidence="4">
    <location>
        <begin position="188"/>
        <end position="209"/>
    </location>
</feature>
<dbReference type="GO" id="GO:0042802">
    <property type="term" value="F:identical protein binding"/>
    <property type="evidence" value="ECO:0007669"/>
    <property type="project" value="TreeGrafter"/>
</dbReference>
<dbReference type="PANTHER" id="PTHR40448">
    <property type="entry name" value="TWO-COMPONENT SENSOR HISTIDINE KINASE"/>
    <property type="match status" value="1"/>
</dbReference>
<evidence type="ECO:0000256" key="1">
    <source>
        <dbReference type="ARBA" id="ARBA00022553"/>
    </source>
</evidence>
<dbReference type="GO" id="GO:0000155">
    <property type="term" value="F:phosphorelay sensor kinase activity"/>
    <property type="evidence" value="ECO:0007669"/>
    <property type="project" value="InterPro"/>
</dbReference>
<evidence type="ECO:0000313" key="8">
    <source>
        <dbReference type="Proteomes" id="UP000297714"/>
    </source>
</evidence>
<keyword evidence="2" id="KW-0808">Transferase</keyword>
<feature type="domain" description="Sensor histidine kinase NatK-like C-terminal" evidence="5">
    <location>
        <begin position="328"/>
        <end position="432"/>
    </location>
</feature>
<dbReference type="Gene3D" id="3.30.565.10">
    <property type="entry name" value="Histidine kinase-like ATPase, C-terminal domain"/>
    <property type="match status" value="1"/>
</dbReference>
<feature type="transmembrane region" description="Helical" evidence="4">
    <location>
        <begin position="6"/>
        <end position="25"/>
    </location>
</feature>
<keyword evidence="1" id="KW-0597">Phosphoprotein</keyword>
<name>A0A4Z0YEE1_9FIRM</name>
<reference evidence="7 8" key="1">
    <citation type="submission" date="2019-04" db="EMBL/GenBank/DDBJ databases">
        <authorList>
            <person name="Poehlein A."/>
            <person name="Bengelsdorf F.R."/>
            <person name="Duerre P."/>
            <person name="Daniel R."/>
        </authorList>
    </citation>
    <scope>NUCLEOTIDE SEQUENCE [LARGE SCALE GENOMIC DNA]</scope>
    <source>
        <strain evidence="7 8">BS-1</strain>
    </source>
</reference>
<dbReference type="InterPro" id="IPR016120">
    <property type="entry name" value="Sig_transdc_His_kin_SpoOB"/>
</dbReference>
<dbReference type="SUPFAM" id="SSF55874">
    <property type="entry name" value="ATPase domain of HSP90 chaperone/DNA topoisomerase II/histidine kinase"/>
    <property type="match status" value="1"/>
</dbReference>
<dbReference type="InterPro" id="IPR036890">
    <property type="entry name" value="HATPase_C_sf"/>
</dbReference>
<proteinExistence type="predicted"/>
<gene>
    <name evidence="7" type="ORF">CAGA_05810</name>
</gene>
<keyword evidence="4" id="KW-0812">Transmembrane</keyword>
<feature type="transmembrane region" description="Helical" evidence="4">
    <location>
        <begin position="124"/>
        <end position="145"/>
    </location>
</feature>
<dbReference type="Gene3D" id="1.10.287.130">
    <property type="match status" value="1"/>
</dbReference>
<feature type="transmembrane region" description="Helical" evidence="4">
    <location>
        <begin position="37"/>
        <end position="54"/>
    </location>
</feature>
<evidence type="ECO:0000259" key="6">
    <source>
        <dbReference type="Pfam" id="PF14689"/>
    </source>
</evidence>
<feature type="transmembrane region" description="Helical" evidence="4">
    <location>
        <begin position="60"/>
        <end position="79"/>
    </location>
</feature>
<dbReference type="InterPro" id="IPR032834">
    <property type="entry name" value="NatK-like_C"/>
</dbReference>
<evidence type="ECO:0000259" key="5">
    <source>
        <dbReference type="Pfam" id="PF14501"/>
    </source>
</evidence>
<protein>
    <submittedName>
        <fullName evidence="7">Sensory histidine kinase DcuS</fullName>
    </submittedName>
</protein>
<dbReference type="RefSeq" id="WP_243112933.1">
    <property type="nucleotide sequence ID" value="NZ_JAJUFJ010000015.1"/>
</dbReference>
<keyword evidence="4" id="KW-1133">Transmembrane helix</keyword>
<comment type="caution">
    <text evidence="7">The sequence shown here is derived from an EMBL/GenBank/DDBJ whole genome shotgun (WGS) entry which is preliminary data.</text>
</comment>
<keyword evidence="4" id="KW-0472">Membrane</keyword>
<dbReference type="Pfam" id="PF14501">
    <property type="entry name" value="HATPase_c_5"/>
    <property type="match status" value="1"/>
</dbReference>
<evidence type="ECO:0000256" key="2">
    <source>
        <dbReference type="ARBA" id="ARBA00022679"/>
    </source>
</evidence>
<feature type="domain" description="SpoOB alpha-helical" evidence="6">
    <location>
        <begin position="235"/>
        <end position="284"/>
    </location>
</feature>
<evidence type="ECO:0000313" key="7">
    <source>
        <dbReference type="EMBL" id="TGJ77213.1"/>
    </source>
</evidence>
<feature type="transmembrane region" description="Helical" evidence="4">
    <location>
        <begin position="157"/>
        <end position="176"/>
    </location>
</feature>
<dbReference type="Proteomes" id="UP000297714">
    <property type="component" value="Unassembled WGS sequence"/>
</dbReference>
<dbReference type="Pfam" id="PF14689">
    <property type="entry name" value="SPOB_a"/>
    <property type="match status" value="1"/>
</dbReference>
<accession>A0A4Z0YEE1</accession>
<evidence type="ECO:0000256" key="3">
    <source>
        <dbReference type="ARBA" id="ARBA00022777"/>
    </source>
</evidence>
<keyword evidence="8" id="KW-1185">Reference proteome</keyword>
<dbReference type="InterPro" id="IPR039506">
    <property type="entry name" value="SPOB_a"/>
</dbReference>